<dbReference type="AlphaFoldDB" id="A0AAW1TZF9"/>
<reference evidence="1 2" key="1">
    <citation type="submission" date="2023-03" db="EMBL/GenBank/DDBJ databases">
        <title>Genome insight into feeding habits of ladybird beetles.</title>
        <authorList>
            <person name="Li H.-S."/>
            <person name="Huang Y.-H."/>
            <person name="Pang H."/>
        </authorList>
    </citation>
    <scope>NUCLEOTIDE SEQUENCE [LARGE SCALE GENOMIC DNA]</scope>
    <source>
        <strain evidence="1">SYSU_2023b</strain>
        <tissue evidence="1">Whole body</tissue>
    </source>
</reference>
<sequence length="138" mass="15701">MFEKPGCQPQECEVTIISQKSEKHTEARTSEVVKKEILETKIHYLKKLLQSANEISKMNNALLIKKIEASELSIESIPRKDHKPDASVNVNFPKQQMVLPNDLETPLVEMNSHVYYYRNAVTGAPMLNSIVVIDPRVL</sequence>
<protein>
    <submittedName>
        <fullName evidence="1">Uncharacterized protein</fullName>
    </submittedName>
</protein>
<dbReference type="Proteomes" id="UP001431783">
    <property type="component" value="Unassembled WGS sequence"/>
</dbReference>
<keyword evidence="2" id="KW-1185">Reference proteome</keyword>
<comment type="caution">
    <text evidence="1">The sequence shown here is derived from an EMBL/GenBank/DDBJ whole genome shotgun (WGS) entry which is preliminary data.</text>
</comment>
<organism evidence="1 2">
    <name type="scientific">Henosepilachna vigintioctopunctata</name>
    <dbReference type="NCBI Taxonomy" id="420089"/>
    <lineage>
        <taxon>Eukaryota</taxon>
        <taxon>Metazoa</taxon>
        <taxon>Ecdysozoa</taxon>
        <taxon>Arthropoda</taxon>
        <taxon>Hexapoda</taxon>
        <taxon>Insecta</taxon>
        <taxon>Pterygota</taxon>
        <taxon>Neoptera</taxon>
        <taxon>Endopterygota</taxon>
        <taxon>Coleoptera</taxon>
        <taxon>Polyphaga</taxon>
        <taxon>Cucujiformia</taxon>
        <taxon>Coccinelloidea</taxon>
        <taxon>Coccinellidae</taxon>
        <taxon>Epilachninae</taxon>
        <taxon>Epilachnini</taxon>
        <taxon>Henosepilachna</taxon>
    </lineage>
</organism>
<dbReference type="EMBL" id="JARQZJ010000015">
    <property type="protein sequence ID" value="KAK9873106.1"/>
    <property type="molecule type" value="Genomic_DNA"/>
</dbReference>
<accession>A0AAW1TZF9</accession>
<evidence type="ECO:0000313" key="2">
    <source>
        <dbReference type="Proteomes" id="UP001431783"/>
    </source>
</evidence>
<proteinExistence type="predicted"/>
<name>A0AAW1TZF9_9CUCU</name>
<gene>
    <name evidence="1" type="ORF">WA026_020835</name>
</gene>
<evidence type="ECO:0000313" key="1">
    <source>
        <dbReference type="EMBL" id="KAK9873106.1"/>
    </source>
</evidence>